<proteinExistence type="predicted"/>
<gene>
    <name evidence="1" type="ORF">SAMN06893097_10187</name>
</gene>
<dbReference type="EMBL" id="OBDO01000001">
    <property type="protein sequence ID" value="SNX94297.1"/>
    <property type="molecule type" value="Genomic_DNA"/>
</dbReference>
<sequence>MTLSGGHLTDGRPPTGRAARVVRGRVLVPGDYFMAAIWIRLPQVSSKTAVTTGP</sequence>
<dbReference type="Proteomes" id="UP000219514">
    <property type="component" value="Unassembled WGS sequence"/>
</dbReference>
<evidence type="ECO:0000313" key="1">
    <source>
        <dbReference type="EMBL" id="SNX94297.1"/>
    </source>
</evidence>
<keyword evidence="2" id="KW-1185">Reference proteome</keyword>
<dbReference type="AlphaFoldDB" id="A0A285E5K9"/>
<organism evidence="1 2">
    <name type="scientific">Geodermatophilus sabuli</name>
    <dbReference type="NCBI Taxonomy" id="1564158"/>
    <lineage>
        <taxon>Bacteria</taxon>
        <taxon>Bacillati</taxon>
        <taxon>Actinomycetota</taxon>
        <taxon>Actinomycetes</taxon>
        <taxon>Geodermatophilales</taxon>
        <taxon>Geodermatophilaceae</taxon>
        <taxon>Geodermatophilus</taxon>
    </lineage>
</organism>
<evidence type="ECO:0000313" key="2">
    <source>
        <dbReference type="Proteomes" id="UP000219514"/>
    </source>
</evidence>
<accession>A0A285E5K9</accession>
<reference evidence="1 2" key="1">
    <citation type="submission" date="2017-09" db="EMBL/GenBank/DDBJ databases">
        <authorList>
            <person name="Ehlers B."/>
            <person name="Leendertz F.H."/>
        </authorList>
    </citation>
    <scope>NUCLEOTIDE SEQUENCE [LARGE SCALE GENOMIC DNA]</scope>
    <source>
        <strain evidence="1 2">DSM 46844</strain>
    </source>
</reference>
<protein>
    <submittedName>
        <fullName evidence="1">Uncharacterized protein</fullName>
    </submittedName>
</protein>
<name>A0A285E5K9_9ACTN</name>